<evidence type="ECO:0000256" key="5">
    <source>
        <dbReference type="ARBA" id="ARBA00023136"/>
    </source>
</evidence>
<dbReference type="PANTHER" id="PTHR37485:SF1">
    <property type="entry name" value="CELL DIVISION PROTEIN FTSB"/>
    <property type="match status" value="1"/>
</dbReference>
<keyword evidence="7" id="KW-0997">Cell inner membrane</keyword>
<comment type="caution">
    <text evidence="8">The sequence shown here is derived from an EMBL/GenBank/DDBJ whole genome shotgun (WGS) entry which is preliminary data.</text>
</comment>
<evidence type="ECO:0000256" key="2">
    <source>
        <dbReference type="ARBA" id="ARBA00022618"/>
    </source>
</evidence>
<proteinExistence type="inferred from homology"/>
<dbReference type="NCBIfam" id="NF002058">
    <property type="entry name" value="PRK00888.1"/>
    <property type="match status" value="1"/>
</dbReference>
<evidence type="ECO:0000256" key="1">
    <source>
        <dbReference type="ARBA" id="ARBA00022475"/>
    </source>
</evidence>
<keyword evidence="2 7" id="KW-0132">Cell division</keyword>
<evidence type="ECO:0000256" key="3">
    <source>
        <dbReference type="ARBA" id="ARBA00022692"/>
    </source>
</evidence>
<dbReference type="GO" id="GO:0032153">
    <property type="term" value="C:cell division site"/>
    <property type="evidence" value="ECO:0007669"/>
    <property type="project" value="UniProtKB-UniRule"/>
</dbReference>
<protein>
    <recommendedName>
        <fullName evidence="7">Cell division protein FtsB</fullName>
    </recommendedName>
</protein>
<dbReference type="GO" id="GO:0043093">
    <property type="term" value="P:FtsZ-dependent cytokinesis"/>
    <property type="evidence" value="ECO:0007669"/>
    <property type="project" value="UniProtKB-UniRule"/>
</dbReference>
<keyword evidence="6 7" id="KW-0131">Cell cycle</keyword>
<feature type="coiled-coil region" evidence="7">
    <location>
        <begin position="32"/>
        <end position="73"/>
    </location>
</feature>
<dbReference type="GO" id="GO:0005886">
    <property type="term" value="C:plasma membrane"/>
    <property type="evidence" value="ECO:0007669"/>
    <property type="project" value="UniProtKB-SubCell"/>
</dbReference>
<comment type="function">
    <text evidence="7">Essential cell division protein. May link together the upstream cell division proteins, which are predominantly cytoplasmic, with the downstream cell division proteins, which are predominantly periplasmic.</text>
</comment>
<feature type="topological domain" description="Periplasmic" evidence="7">
    <location>
        <begin position="25"/>
        <end position="92"/>
    </location>
</feature>
<dbReference type="Pfam" id="PF04977">
    <property type="entry name" value="DivIC"/>
    <property type="match status" value="1"/>
</dbReference>
<dbReference type="Proteomes" id="UP000249135">
    <property type="component" value="Unassembled WGS sequence"/>
</dbReference>
<evidence type="ECO:0000313" key="9">
    <source>
        <dbReference type="Proteomes" id="UP000249135"/>
    </source>
</evidence>
<dbReference type="InterPro" id="IPR023081">
    <property type="entry name" value="Cell_div_FtsB"/>
</dbReference>
<evidence type="ECO:0000256" key="4">
    <source>
        <dbReference type="ARBA" id="ARBA00022989"/>
    </source>
</evidence>
<name>A0A2W5Q987_VARPD</name>
<sequence>MRSRFVVPIVLVLLLVLLQFQLWTGRGSVPEVAQLQKKLNDQKEANAKAQVANERLESEVNDLKEGIEMVEERARQELGMVKPNEILVQIAK</sequence>
<dbReference type="GO" id="GO:0030428">
    <property type="term" value="C:cell septum"/>
    <property type="evidence" value="ECO:0007669"/>
    <property type="project" value="TreeGrafter"/>
</dbReference>
<dbReference type="AlphaFoldDB" id="A0A2W5Q987"/>
<feature type="topological domain" description="Cytoplasmic" evidence="7">
    <location>
        <begin position="1"/>
        <end position="6"/>
    </location>
</feature>
<organism evidence="8 9">
    <name type="scientific">Variovorax paradoxus</name>
    <dbReference type="NCBI Taxonomy" id="34073"/>
    <lineage>
        <taxon>Bacteria</taxon>
        <taxon>Pseudomonadati</taxon>
        <taxon>Pseudomonadota</taxon>
        <taxon>Betaproteobacteria</taxon>
        <taxon>Burkholderiales</taxon>
        <taxon>Comamonadaceae</taxon>
        <taxon>Variovorax</taxon>
    </lineage>
</organism>
<gene>
    <name evidence="7" type="primary">ftsB</name>
    <name evidence="8" type="ORF">DI563_13400</name>
</gene>
<evidence type="ECO:0000313" key="8">
    <source>
        <dbReference type="EMBL" id="PZQ74012.1"/>
    </source>
</evidence>
<keyword evidence="3 7" id="KW-0812">Transmembrane</keyword>
<dbReference type="InterPro" id="IPR007060">
    <property type="entry name" value="FtsL/DivIC"/>
</dbReference>
<evidence type="ECO:0000256" key="7">
    <source>
        <dbReference type="HAMAP-Rule" id="MF_00599"/>
    </source>
</evidence>
<comment type="subcellular location">
    <subcellularLocation>
        <location evidence="7">Cell inner membrane</location>
        <topology evidence="7">Single-pass type II membrane protein</topology>
    </subcellularLocation>
    <text evidence="7">Localizes to the division septum.</text>
</comment>
<keyword evidence="1 7" id="KW-1003">Cell membrane</keyword>
<keyword evidence="4 7" id="KW-1133">Transmembrane helix</keyword>
<comment type="subunit">
    <text evidence="7">Part of a complex composed of FtsB, FtsL and FtsQ.</text>
</comment>
<dbReference type="PANTHER" id="PTHR37485">
    <property type="entry name" value="CELL DIVISION PROTEIN FTSB"/>
    <property type="match status" value="1"/>
</dbReference>
<reference evidence="8 9" key="1">
    <citation type="submission" date="2017-08" db="EMBL/GenBank/DDBJ databases">
        <title>Infants hospitalized years apart are colonized by the same room-sourced microbial strains.</title>
        <authorList>
            <person name="Brooks B."/>
            <person name="Olm M.R."/>
            <person name="Firek B.A."/>
            <person name="Baker R."/>
            <person name="Thomas B.C."/>
            <person name="Morowitz M.J."/>
            <person name="Banfield J.F."/>
        </authorList>
    </citation>
    <scope>NUCLEOTIDE SEQUENCE [LARGE SCALE GENOMIC DNA]</scope>
    <source>
        <strain evidence="8">S2_005_003_R2_41</strain>
    </source>
</reference>
<comment type="similarity">
    <text evidence="7">Belongs to the FtsB family.</text>
</comment>
<dbReference type="HAMAP" id="MF_00599">
    <property type="entry name" value="FtsB"/>
    <property type="match status" value="1"/>
</dbReference>
<keyword evidence="5 7" id="KW-0472">Membrane</keyword>
<keyword evidence="7" id="KW-0175">Coiled coil</keyword>
<accession>A0A2W5Q987</accession>
<dbReference type="EMBL" id="QFPP01000153">
    <property type="protein sequence ID" value="PZQ74012.1"/>
    <property type="molecule type" value="Genomic_DNA"/>
</dbReference>
<evidence type="ECO:0000256" key="6">
    <source>
        <dbReference type="ARBA" id="ARBA00023306"/>
    </source>
</evidence>